<dbReference type="SUPFAM" id="SSF55729">
    <property type="entry name" value="Acyl-CoA N-acyltransferases (Nat)"/>
    <property type="match status" value="1"/>
</dbReference>
<name>A0A3B0W7G7_9ZZZZ</name>
<dbReference type="PANTHER" id="PTHR47017">
    <property type="entry name" value="ACYL-COA"/>
    <property type="match status" value="1"/>
</dbReference>
<dbReference type="EMBL" id="UOFD01000037">
    <property type="protein sequence ID" value="VAW51845.1"/>
    <property type="molecule type" value="Genomic_DNA"/>
</dbReference>
<evidence type="ECO:0000313" key="1">
    <source>
        <dbReference type="EMBL" id="VAW51845.1"/>
    </source>
</evidence>
<organism evidence="1">
    <name type="scientific">hydrothermal vent metagenome</name>
    <dbReference type="NCBI Taxonomy" id="652676"/>
    <lineage>
        <taxon>unclassified sequences</taxon>
        <taxon>metagenomes</taxon>
        <taxon>ecological metagenomes</taxon>
    </lineage>
</organism>
<dbReference type="PANTHER" id="PTHR47017:SF1">
    <property type="entry name" value="ACYL-COA"/>
    <property type="match status" value="1"/>
</dbReference>
<dbReference type="Gene3D" id="3.40.630.30">
    <property type="match status" value="1"/>
</dbReference>
<gene>
    <name evidence="1" type="ORF">MNBD_GAMMA06-2057</name>
</gene>
<dbReference type="Pfam" id="PF04339">
    <property type="entry name" value="FemAB_like"/>
    <property type="match status" value="1"/>
</dbReference>
<proteinExistence type="predicted"/>
<dbReference type="InterPro" id="IPR016181">
    <property type="entry name" value="Acyl_CoA_acyltransferase"/>
</dbReference>
<protein>
    <recommendedName>
        <fullName evidence="2">COGs COG3146</fullName>
    </recommendedName>
</protein>
<accession>A0A3B0W7G7</accession>
<dbReference type="AlphaFoldDB" id="A0A3B0W7G7"/>
<reference evidence="1" key="1">
    <citation type="submission" date="2018-06" db="EMBL/GenBank/DDBJ databases">
        <authorList>
            <person name="Zhirakovskaya E."/>
        </authorList>
    </citation>
    <scope>NUCLEOTIDE SEQUENCE</scope>
</reference>
<sequence>MKIAFTDKISSVDAEHWNALAGTSNPFIQHDFLLALEQHNCLEQWGWYPQHCLLYDGETLIGACPAYIKDNSYGEFVFDWAWADAYQKHGLDYYPKLVTAIPFTPAQGPRLLSLNNHVDSNGNTIDSNTIKKGLINALIAHAEKNNLSSVHFLFCESDDIKHLSETGLMLRYDYQFHWENNNYQSFDNFLSRLTSKRRKNIKRERRKITESNVQIEVINGGELNAEQWDLLYAYYRVTFLKKSGTPTLTLPFFKAMAKKIRAIFAYHEGKTVAVAICFTSKNKLYGRHWGCSDNYDSLHFEVCYYTGIEYCINQKLQIFEPGAQGEHKIWRGFLPVKTQSAHWVNDKKFKTAIDDFLSREAAAMEKHGRLLMESSPYKE</sequence>
<dbReference type="InterPro" id="IPR007434">
    <property type="entry name" value="FemAB-like"/>
</dbReference>
<evidence type="ECO:0008006" key="2">
    <source>
        <dbReference type="Google" id="ProtNLM"/>
    </source>
</evidence>